<dbReference type="SUPFAM" id="SSF81345">
    <property type="entry name" value="ABC transporter involved in vitamin B12 uptake, BtuC"/>
    <property type="match status" value="1"/>
</dbReference>
<sequence>MLNDNENHYHLWGGGTFALQQQSLFIFLSQLLIMCLFCVILFSFFMNKTTNNLYLLLMTGGISSTFFSSISTFLQVIMDPNEYDLLQGKLFASFANVQTNHLFIDAILIILASLVQFYFAPELDILHLGNVQATSLGINPLFTQRMLLFSVALSTGVATALVGPTIFLGFIISTLSYQIYSGYQHKWLFIFGIFVGVFALVGGQLLVEHVFQLKTTISTVIQFVGGCFFITKILMERNWR</sequence>
<feature type="transmembrane region" description="Helical" evidence="8">
    <location>
        <begin position="53"/>
        <end position="78"/>
    </location>
</feature>
<dbReference type="PATRIC" id="fig|1121865.3.peg.290"/>
<reference evidence="9 10" key="1">
    <citation type="submission" date="2013-03" db="EMBL/GenBank/DDBJ databases">
        <title>The Genome Sequence of Enterococcus columbae ATCC_51263 (PacBio/Illumina hybrid assembly).</title>
        <authorList>
            <consortium name="The Broad Institute Genomics Platform"/>
            <consortium name="The Broad Institute Genome Sequencing Center for Infectious Disease"/>
            <person name="Earl A."/>
            <person name="Russ C."/>
            <person name="Gilmore M."/>
            <person name="Surin D."/>
            <person name="Walker B."/>
            <person name="Young S."/>
            <person name="Zeng Q."/>
            <person name="Gargeya S."/>
            <person name="Fitzgerald M."/>
            <person name="Haas B."/>
            <person name="Abouelleil A."/>
            <person name="Allen A.W."/>
            <person name="Alvarado L."/>
            <person name="Arachchi H.M."/>
            <person name="Berlin A.M."/>
            <person name="Chapman S.B."/>
            <person name="Gainer-Dewar J."/>
            <person name="Goldberg J."/>
            <person name="Griggs A."/>
            <person name="Gujja S."/>
            <person name="Hansen M."/>
            <person name="Howarth C."/>
            <person name="Imamovic A."/>
            <person name="Ireland A."/>
            <person name="Larimer J."/>
            <person name="McCowan C."/>
            <person name="Murphy C."/>
            <person name="Pearson M."/>
            <person name="Poon T.W."/>
            <person name="Priest M."/>
            <person name="Roberts A."/>
            <person name="Saif S."/>
            <person name="Shea T."/>
            <person name="Sisk P."/>
            <person name="Sykes S."/>
            <person name="Wortman J."/>
            <person name="Nusbaum C."/>
            <person name="Birren B."/>
        </authorList>
    </citation>
    <scope>NUCLEOTIDE SEQUENCE [LARGE SCALE GENOMIC DNA]</scope>
    <source>
        <strain evidence="9 10">ATCC 51263</strain>
    </source>
</reference>
<dbReference type="STRING" id="1121865.OMW_00297"/>
<dbReference type="EMBL" id="ASWJ01000004">
    <property type="protein sequence ID" value="EOW84400.1"/>
    <property type="molecule type" value="Genomic_DNA"/>
</dbReference>
<gene>
    <name evidence="9" type="ORF">I568_00895</name>
</gene>
<dbReference type="GO" id="GO:0033214">
    <property type="term" value="P:siderophore-iron import into cell"/>
    <property type="evidence" value="ECO:0007669"/>
    <property type="project" value="TreeGrafter"/>
</dbReference>
<evidence type="ECO:0000256" key="3">
    <source>
        <dbReference type="ARBA" id="ARBA00022448"/>
    </source>
</evidence>
<proteinExistence type="inferred from homology"/>
<feature type="transmembrane region" description="Helical" evidence="8">
    <location>
        <begin position="24"/>
        <end position="47"/>
    </location>
</feature>
<keyword evidence="7 8" id="KW-0472">Membrane</keyword>
<evidence type="ECO:0000256" key="7">
    <source>
        <dbReference type="ARBA" id="ARBA00023136"/>
    </source>
</evidence>
<evidence type="ECO:0000256" key="2">
    <source>
        <dbReference type="ARBA" id="ARBA00007935"/>
    </source>
</evidence>
<dbReference type="GO" id="GO:0022857">
    <property type="term" value="F:transmembrane transporter activity"/>
    <property type="evidence" value="ECO:0007669"/>
    <property type="project" value="InterPro"/>
</dbReference>
<evidence type="ECO:0008006" key="11">
    <source>
        <dbReference type="Google" id="ProtNLM"/>
    </source>
</evidence>
<comment type="caution">
    <text evidence="9">The sequence shown here is derived from an EMBL/GenBank/DDBJ whole genome shotgun (WGS) entry which is preliminary data.</text>
</comment>
<comment type="subcellular location">
    <subcellularLocation>
        <location evidence="1">Cell membrane</location>
        <topology evidence="1">Multi-pass membrane protein</topology>
    </subcellularLocation>
</comment>
<dbReference type="Gene3D" id="1.10.3470.10">
    <property type="entry name" value="ABC transporter involved in vitamin B12 uptake, BtuC"/>
    <property type="match status" value="1"/>
</dbReference>
<organism evidence="9 10">
    <name type="scientific">Enterococcus columbae DSM 7374 = ATCC 51263</name>
    <dbReference type="NCBI Taxonomy" id="1121865"/>
    <lineage>
        <taxon>Bacteria</taxon>
        <taxon>Bacillati</taxon>
        <taxon>Bacillota</taxon>
        <taxon>Bacilli</taxon>
        <taxon>Lactobacillales</taxon>
        <taxon>Enterococcaceae</taxon>
        <taxon>Enterococcus</taxon>
    </lineage>
</organism>
<dbReference type="eggNOG" id="COG4605">
    <property type="taxonomic scope" value="Bacteria"/>
</dbReference>
<name>S1N5X6_9ENTE</name>
<evidence type="ECO:0000313" key="9">
    <source>
        <dbReference type="EMBL" id="EOW84400.1"/>
    </source>
</evidence>
<dbReference type="PANTHER" id="PTHR30472">
    <property type="entry name" value="FERRIC ENTEROBACTIN TRANSPORT SYSTEM PERMEASE PROTEIN"/>
    <property type="match status" value="1"/>
</dbReference>
<keyword evidence="3" id="KW-0813">Transport</keyword>
<dbReference type="PANTHER" id="PTHR30472:SF19">
    <property type="entry name" value="PETROBACTIN IMPORT SYSTEM PERMEASE PROTEIN YCLO"/>
    <property type="match status" value="1"/>
</dbReference>
<dbReference type="RefSeq" id="WP_016182462.1">
    <property type="nucleotide sequence ID" value="NZ_JXKI01000002.1"/>
</dbReference>
<evidence type="ECO:0000256" key="4">
    <source>
        <dbReference type="ARBA" id="ARBA00022475"/>
    </source>
</evidence>
<dbReference type="InterPro" id="IPR000522">
    <property type="entry name" value="ABC_transptr_permease_BtuC"/>
</dbReference>
<accession>S1N5X6</accession>
<dbReference type="AlphaFoldDB" id="S1N5X6"/>
<feature type="transmembrane region" description="Helical" evidence="8">
    <location>
        <begin position="213"/>
        <end position="235"/>
    </location>
</feature>
<feature type="transmembrane region" description="Helical" evidence="8">
    <location>
        <begin position="146"/>
        <end position="175"/>
    </location>
</feature>
<dbReference type="InterPro" id="IPR037294">
    <property type="entry name" value="ABC_BtuC-like"/>
</dbReference>
<feature type="transmembrane region" description="Helical" evidence="8">
    <location>
        <begin position="99"/>
        <end position="119"/>
    </location>
</feature>
<feature type="transmembrane region" description="Helical" evidence="8">
    <location>
        <begin position="187"/>
        <end position="207"/>
    </location>
</feature>
<evidence type="ECO:0000256" key="1">
    <source>
        <dbReference type="ARBA" id="ARBA00004651"/>
    </source>
</evidence>
<keyword evidence="4" id="KW-1003">Cell membrane</keyword>
<keyword evidence="6 8" id="KW-1133">Transmembrane helix</keyword>
<protein>
    <recommendedName>
        <fullName evidence="11">Iron ABC transporter system permease</fullName>
    </recommendedName>
</protein>
<evidence type="ECO:0000313" key="10">
    <source>
        <dbReference type="Proteomes" id="UP000014113"/>
    </source>
</evidence>
<evidence type="ECO:0000256" key="6">
    <source>
        <dbReference type="ARBA" id="ARBA00022989"/>
    </source>
</evidence>
<dbReference type="OrthoDB" id="9796260at2"/>
<comment type="similarity">
    <text evidence="2">Belongs to the binding-protein-dependent transport system permease family. FecCD subfamily.</text>
</comment>
<keyword evidence="10" id="KW-1185">Reference proteome</keyword>
<evidence type="ECO:0000256" key="8">
    <source>
        <dbReference type="SAM" id="Phobius"/>
    </source>
</evidence>
<dbReference type="GO" id="GO:0005886">
    <property type="term" value="C:plasma membrane"/>
    <property type="evidence" value="ECO:0007669"/>
    <property type="project" value="UniProtKB-SubCell"/>
</dbReference>
<keyword evidence="5 8" id="KW-0812">Transmembrane</keyword>
<dbReference type="Pfam" id="PF01032">
    <property type="entry name" value="FecCD"/>
    <property type="match status" value="1"/>
</dbReference>
<dbReference type="Proteomes" id="UP000014113">
    <property type="component" value="Unassembled WGS sequence"/>
</dbReference>
<evidence type="ECO:0000256" key="5">
    <source>
        <dbReference type="ARBA" id="ARBA00022692"/>
    </source>
</evidence>